<organism evidence="1 2">
    <name type="scientific">Podospora didyma</name>
    <dbReference type="NCBI Taxonomy" id="330526"/>
    <lineage>
        <taxon>Eukaryota</taxon>
        <taxon>Fungi</taxon>
        <taxon>Dikarya</taxon>
        <taxon>Ascomycota</taxon>
        <taxon>Pezizomycotina</taxon>
        <taxon>Sordariomycetes</taxon>
        <taxon>Sordariomycetidae</taxon>
        <taxon>Sordariales</taxon>
        <taxon>Podosporaceae</taxon>
        <taxon>Podospora</taxon>
    </lineage>
</organism>
<keyword evidence="2" id="KW-1185">Reference proteome</keyword>
<protein>
    <submittedName>
        <fullName evidence="1">Uncharacterized protein</fullName>
    </submittedName>
</protein>
<reference evidence="1" key="1">
    <citation type="journal article" date="2023" name="Mol. Phylogenet. Evol.">
        <title>Genome-scale phylogeny and comparative genomics of the fungal order Sordariales.</title>
        <authorList>
            <person name="Hensen N."/>
            <person name="Bonometti L."/>
            <person name="Westerberg I."/>
            <person name="Brannstrom I.O."/>
            <person name="Guillou S."/>
            <person name="Cros-Aarteil S."/>
            <person name="Calhoun S."/>
            <person name="Haridas S."/>
            <person name="Kuo A."/>
            <person name="Mondo S."/>
            <person name="Pangilinan J."/>
            <person name="Riley R."/>
            <person name="LaButti K."/>
            <person name="Andreopoulos B."/>
            <person name="Lipzen A."/>
            <person name="Chen C."/>
            <person name="Yan M."/>
            <person name="Daum C."/>
            <person name="Ng V."/>
            <person name="Clum A."/>
            <person name="Steindorff A."/>
            <person name="Ohm R.A."/>
            <person name="Martin F."/>
            <person name="Silar P."/>
            <person name="Natvig D.O."/>
            <person name="Lalanne C."/>
            <person name="Gautier V."/>
            <person name="Ament-Velasquez S.L."/>
            <person name="Kruys A."/>
            <person name="Hutchinson M.I."/>
            <person name="Powell A.J."/>
            <person name="Barry K."/>
            <person name="Miller A.N."/>
            <person name="Grigoriev I.V."/>
            <person name="Debuchy R."/>
            <person name="Gladieux P."/>
            <person name="Hiltunen Thoren M."/>
            <person name="Johannesson H."/>
        </authorList>
    </citation>
    <scope>NUCLEOTIDE SEQUENCE</scope>
    <source>
        <strain evidence="1">CBS 232.78</strain>
    </source>
</reference>
<accession>A0AAE0KK14</accession>
<dbReference type="Proteomes" id="UP001285441">
    <property type="component" value="Unassembled WGS sequence"/>
</dbReference>
<evidence type="ECO:0000313" key="2">
    <source>
        <dbReference type="Proteomes" id="UP001285441"/>
    </source>
</evidence>
<evidence type="ECO:0000313" key="1">
    <source>
        <dbReference type="EMBL" id="KAK3378099.1"/>
    </source>
</evidence>
<comment type="caution">
    <text evidence="1">The sequence shown here is derived from an EMBL/GenBank/DDBJ whole genome shotgun (WGS) entry which is preliminary data.</text>
</comment>
<dbReference type="EMBL" id="JAULSW010000006">
    <property type="protein sequence ID" value="KAK3378099.1"/>
    <property type="molecule type" value="Genomic_DNA"/>
</dbReference>
<sequence length="180" mass="20618">MEQFYSNCVCGVCFPLLFSCAWMQMTSLLSWPMGFLSHAESSRTSSSLWQLGLMLQGHDMNETVNNVVCSNFHSRLSYHTRRGKASRKDNKARMYRAQVRYAARIVAFFRHLPQQIISLRQPTDIFGIRESLQQARHGKIGEGCFLRDNRYHSYSCSVSRDTPLGWRDAILPSSSVGDLL</sequence>
<gene>
    <name evidence="1" type="ORF">B0H63DRAFT_478898</name>
</gene>
<dbReference type="AlphaFoldDB" id="A0AAE0KK14"/>
<proteinExistence type="predicted"/>
<name>A0AAE0KK14_9PEZI</name>
<reference evidence="1" key="2">
    <citation type="submission" date="2023-06" db="EMBL/GenBank/DDBJ databases">
        <authorList>
            <consortium name="Lawrence Berkeley National Laboratory"/>
            <person name="Haridas S."/>
            <person name="Hensen N."/>
            <person name="Bonometti L."/>
            <person name="Westerberg I."/>
            <person name="Brannstrom I.O."/>
            <person name="Guillou S."/>
            <person name="Cros-Aarteil S."/>
            <person name="Calhoun S."/>
            <person name="Kuo A."/>
            <person name="Mondo S."/>
            <person name="Pangilinan J."/>
            <person name="Riley R."/>
            <person name="LaButti K."/>
            <person name="Andreopoulos B."/>
            <person name="Lipzen A."/>
            <person name="Chen C."/>
            <person name="Yanf M."/>
            <person name="Daum C."/>
            <person name="Ng V."/>
            <person name="Clum A."/>
            <person name="Steindorff A."/>
            <person name="Ohm R."/>
            <person name="Martin F."/>
            <person name="Silar P."/>
            <person name="Natvig D."/>
            <person name="Lalanne C."/>
            <person name="Gautier V."/>
            <person name="Ament-velasquez S.L."/>
            <person name="Kruys A."/>
            <person name="Hutchinson M.I."/>
            <person name="Powell A.J."/>
            <person name="Barry K."/>
            <person name="Miller A.N."/>
            <person name="Grigoriev I.V."/>
            <person name="Debuchy R."/>
            <person name="Gladieux P."/>
            <person name="Thoren M.H."/>
            <person name="Johannesson H."/>
        </authorList>
    </citation>
    <scope>NUCLEOTIDE SEQUENCE</scope>
    <source>
        <strain evidence="1">CBS 232.78</strain>
    </source>
</reference>